<dbReference type="SFLD" id="SFLDG01067">
    <property type="entry name" value="SPASM/twitch_domain_containing"/>
    <property type="match status" value="1"/>
</dbReference>
<evidence type="ECO:0000256" key="6">
    <source>
        <dbReference type="ARBA" id="ARBA00023014"/>
    </source>
</evidence>
<dbReference type="InterPro" id="IPR058240">
    <property type="entry name" value="rSAM_sf"/>
</dbReference>
<sequence length="466" mass="52289">MLHKFEFDGQKIVLDVHSGTVHLVDELAWELLDVYGREKEEEIIGKFRGRYKPADVLEALDEIRELEREGRLFSPDPCRGEDSLAGQGVVKSLCLHLAHSCNLRCRYCFAGQGRFGGADELMPVEVGRAALDFLIARSGRRKHLEVDFFGGEPLLNFAVLKELVDYGRRLGREKGKEFKFTLTTNALLLDGEIAGFLNRENISVVLSLDGRREVHDAMRPAPGGNGSYDLALARIKSFVDSRAGKNYYIRGTYTRRNLDFCEDVLHLAGLGFEHISVEPVVAPAEADYSLRDEDLPLLFAQYERLAGELLRFRQAGRAVSFFHFNIDLEGGPCLPKRLSGCGAGSEYLAVAPNGDLYPCHQFVGRKKYLMGNVTCGRFDTALADLFRRAHIYSKEGCAACWAKFHCSGGCHANAEMFNGSIFKPHRRECLLIRKRLECAIYFKLMEVLSQKEARHPAPGRPESNAF</sequence>
<evidence type="ECO:0000256" key="3">
    <source>
        <dbReference type="ARBA" id="ARBA00022691"/>
    </source>
</evidence>
<dbReference type="GO" id="GO:0046872">
    <property type="term" value="F:metal ion binding"/>
    <property type="evidence" value="ECO:0007669"/>
    <property type="project" value="UniProtKB-KW"/>
</dbReference>
<dbReference type="SFLD" id="SFLDS00029">
    <property type="entry name" value="Radical_SAM"/>
    <property type="match status" value="1"/>
</dbReference>
<dbReference type="InterPro" id="IPR013785">
    <property type="entry name" value="Aldolase_TIM"/>
</dbReference>
<dbReference type="AlphaFoldDB" id="A5CY87"/>
<dbReference type="EMBL" id="AP009389">
    <property type="protein sequence ID" value="BAF61044.1"/>
    <property type="molecule type" value="Genomic_DNA"/>
</dbReference>
<dbReference type="InterPro" id="IPR023885">
    <property type="entry name" value="4Fe4S-binding_SPASM_dom"/>
</dbReference>
<dbReference type="SUPFAM" id="SSF102114">
    <property type="entry name" value="Radical SAM enzymes"/>
    <property type="match status" value="1"/>
</dbReference>
<dbReference type="NCBIfam" id="TIGR04085">
    <property type="entry name" value="rSAM_more_4Fe4S"/>
    <property type="match status" value="1"/>
</dbReference>
<evidence type="ECO:0000256" key="1">
    <source>
        <dbReference type="ARBA" id="ARBA00001966"/>
    </source>
</evidence>
<dbReference type="InterPro" id="IPR007197">
    <property type="entry name" value="rSAM"/>
</dbReference>
<dbReference type="Pfam" id="PF13353">
    <property type="entry name" value="Fer4_12"/>
    <property type="match status" value="1"/>
</dbReference>
<dbReference type="Proteomes" id="UP000006556">
    <property type="component" value="Chromosome"/>
</dbReference>
<evidence type="ECO:0000313" key="8">
    <source>
        <dbReference type="EMBL" id="BAF61044.1"/>
    </source>
</evidence>
<keyword evidence="3" id="KW-0949">S-adenosyl-L-methionine</keyword>
<accession>A5CY87</accession>
<dbReference type="eggNOG" id="COG0641">
    <property type="taxonomic scope" value="Bacteria"/>
</dbReference>
<keyword evidence="5" id="KW-0408">Iron</keyword>
<dbReference type="GO" id="GO:0051539">
    <property type="term" value="F:4 iron, 4 sulfur cluster binding"/>
    <property type="evidence" value="ECO:0007669"/>
    <property type="project" value="UniProtKB-KW"/>
</dbReference>
<dbReference type="NCBIfam" id="TIGR03974">
    <property type="entry name" value="rSAM_six_Cys"/>
    <property type="match status" value="1"/>
</dbReference>
<evidence type="ECO:0000313" key="9">
    <source>
        <dbReference type="Proteomes" id="UP000006556"/>
    </source>
</evidence>
<dbReference type="SFLD" id="SFLDG01386">
    <property type="entry name" value="main_SPASM_domain-containing"/>
    <property type="match status" value="1"/>
</dbReference>
<name>A5CY87_PELTS</name>
<dbReference type="PANTHER" id="PTHR43273">
    <property type="entry name" value="ANAEROBIC SULFATASE-MATURATING ENZYME HOMOLOG ASLB-RELATED"/>
    <property type="match status" value="1"/>
</dbReference>
<feature type="domain" description="Radical SAM core" evidence="7">
    <location>
        <begin position="87"/>
        <end position="322"/>
    </location>
</feature>
<evidence type="ECO:0000256" key="4">
    <source>
        <dbReference type="ARBA" id="ARBA00022723"/>
    </source>
</evidence>
<keyword evidence="2" id="KW-0004">4Fe-4S</keyword>
<dbReference type="CDD" id="cd21124">
    <property type="entry name" value="SPASM_CteB-like"/>
    <property type="match status" value="1"/>
</dbReference>
<dbReference type="SFLD" id="SFLDG01384">
    <property type="entry name" value="thioether_bond_formation_requi"/>
    <property type="match status" value="1"/>
</dbReference>
<dbReference type="InterPro" id="IPR024025">
    <property type="entry name" value="SCIFF_rSAM_maturase"/>
</dbReference>
<dbReference type="PANTHER" id="PTHR43273:SF8">
    <property type="entry name" value="RADICAL SAM DOMAIN PROTEIN"/>
    <property type="match status" value="1"/>
</dbReference>
<dbReference type="CDD" id="cd01335">
    <property type="entry name" value="Radical_SAM"/>
    <property type="match status" value="1"/>
</dbReference>
<comment type="cofactor">
    <cofactor evidence="1">
        <name>[4Fe-4S] cluster</name>
        <dbReference type="ChEBI" id="CHEBI:49883"/>
    </cofactor>
</comment>
<organism evidence="8 9">
    <name type="scientific">Pelotomaculum thermopropionicum (strain DSM 13744 / JCM 10971 / SI)</name>
    <dbReference type="NCBI Taxonomy" id="370438"/>
    <lineage>
        <taxon>Bacteria</taxon>
        <taxon>Bacillati</taxon>
        <taxon>Bacillota</taxon>
        <taxon>Clostridia</taxon>
        <taxon>Eubacteriales</taxon>
        <taxon>Desulfotomaculaceae</taxon>
        <taxon>Pelotomaculum</taxon>
    </lineage>
</organism>
<keyword evidence="9" id="KW-1185">Reference proteome</keyword>
<proteinExistence type="predicted"/>
<reference evidence="9" key="1">
    <citation type="journal article" date="2008" name="Genome Res.">
        <title>The genome of Pelotomaculum thermopropionicum reveals niche-associated evolution in anaerobic microbiota.</title>
        <authorList>
            <person name="Kosaka T."/>
            <person name="Kato S."/>
            <person name="Shimoyama T."/>
            <person name="Ishii S."/>
            <person name="Abe T."/>
            <person name="Watanabe K."/>
        </authorList>
    </citation>
    <scope>NUCLEOTIDE SEQUENCE [LARGE SCALE GENOMIC DNA]</scope>
    <source>
        <strain evidence="9">DSM 13744 / JCM 10971 / SI</strain>
    </source>
</reference>
<keyword evidence="6" id="KW-0411">Iron-sulfur</keyword>
<dbReference type="STRING" id="370438.PTH_2863"/>
<dbReference type="PROSITE" id="PS51918">
    <property type="entry name" value="RADICAL_SAM"/>
    <property type="match status" value="1"/>
</dbReference>
<keyword evidence="4" id="KW-0479">Metal-binding</keyword>
<evidence type="ECO:0000259" key="7">
    <source>
        <dbReference type="PROSITE" id="PS51918"/>
    </source>
</evidence>
<dbReference type="PROSITE" id="PS01305">
    <property type="entry name" value="MOAA_NIFB_PQQE"/>
    <property type="match status" value="1"/>
</dbReference>
<dbReference type="GO" id="GO:0016491">
    <property type="term" value="F:oxidoreductase activity"/>
    <property type="evidence" value="ECO:0007669"/>
    <property type="project" value="InterPro"/>
</dbReference>
<dbReference type="Gene3D" id="3.20.20.70">
    <property type="entry name" value="Aldolase class I"/>
    <property type="match status" value="1"/>
</dbReference>
<dbReference type="HOGENOM" id="CLU_009273_3_3_9"/>
<dbReference type="InterPro" id="IPR047602">
    <property type="entry name" value="SPASM_CteB-like"/>
</dbReference>
<evidence type="ECO:0000256" key="5">
    <source>
        <dbReference type="ARBA" id="ARBA00023004"/>
    </source>
</evidence>
<dbReference type="InterPro" id="IPR023867">
    <property type="entry name" value="Sulphatase_maturase_rSAM"/>
</dbReference>
<gene>
    <name evidence="8" type="ordered locus">PTH_2863</name>
</gene>
<dbReference type="Pfam" id="PF13186">
    <property type="entry name" value="SPASM"/>
    <property type="match status" value="1"/>
</dbReference>
<evidence type="ECO:0000256" key="2">
    <source>
        <dbReference type="ARBA" id="ARBA00022485"/>
    </source>
</evidence>
<dbReference type="KEGG" id="pth:PTH_2863"/>
<dbReference type="InterPro" id="IPR000385">
    <property type="entry name" value="MoaA_NifB_PqqE_Fe-S-bd_CS"/>
</dbReference>
<protein>
    <submittedName>
        <fullName evidence="8">Predicted Fe-S oxidoreductases</fullName>
    </submittedName>
</protein>